<proteinExistence type="predicted"/>
<comment type="caution">
    <text evidence="1">The sequence shown here is derived from an EMBL/GenBank/DDBJ whole genome shotgun (WGS) entry which is preliminary data.</text>
</comment>
<evidence type="ECO:0000313" key="1">
    <source>
        <dbReference type="EMBL" id="KTS68480.1"/>
    </source>
</evidence>
<protein>
    <submittedName>
        <fullName evidence="1">Uncharacterized protein</fullName>
    </submittedName>
</protein>
<name>A0A8E1S0L5_9GAMM</name>
<gene>
    <name evidence="1" type="ORF">SA3R_07195</name>
</gene>
<dbReference type="Proteomes" id="UP000071979">
    <property type="component" value="Unassembled WGS sequence"/>
</dbReference>
<dbReference type="AlphaFoldDB" id="A0A8E1S0L5"/>
<accession>A0A8E1S0L5</accession>
<sequence>MTKFNMQIKQNYASFFFKESDKCVIVDSFDNQEFDVRVGTIGESKLIGTVNAYSDEELNEKLERVTADYI</sequence>
<evidence type="ECO:0000313" key="2">
    <source>
        <dbReference type="Proteomes" id="UP000071979"/>
    </source>
</evidence>
<dbReference type="EMBL" id="LDSE01000011">
    <property type="protein sequence ID" value="KTS68480.1"/>
    <property type="molecule type" value="Genomic_DNA"/>
</dbReference>
<reference evidence="1 2" key="1">
    <citation type="journal article" date="2016" name="Front. Microbiol.">
        <title>Genomic Resource of Rice Seed Associated Bacteria.</title>
        <authorList>
            <person name="Midha S."/>
            <person name="Bansal K."/>
            <person name="Sharma S."/>
            <person name="Kumar N."/>
            <person name="Patil P.P."/>
            <person name="Chaudhry V."/>
            <person name="Patil P.B."/>
        </authorList>
    </citation>
    <scope>NUCLEOTIDE SEQUENCE [LARGE SCALE GENOMIC DNA]</scope>
    <source>
        <strain evidence="1 2">SA3</strain>
    </source>
</reference>
<organism evidence="1 2">
    <name type="scientific">Pantoea dispersa</name>
    <dbReference type="NCBI Taxonomy" id="59814"/>
    <lineage>
        <taxon>Bacteria</taxon>
        <taxon>Pseudomonadati</taxon>
        <taxon>Pseudomonadota</taxon>
        <taxon>Gammaproteobacteria</taxon>
        <taxon>Enterobacterales</taxon>
        <taxon>Erwiniaceae</taxon>
        <taxon>Pantoea</taxon>
    </lineage>
</organism>
<dbReference type="RefSeq" id="WP_058776296.1">
    <property type="nucleotide sequence ID" value="NZ_LDSD01000011.1"/>
</dbReference>